<evidence type="ECO:0000313" key="1">
    <source>
        <dbReference type="EMBL" id="CRY79867.1"/>
    </source>
</evidence>
<proteinExistence type="predicted"/>
<protein>
    <submittedName>
        <fullName evidence="1">Uncharacterized protein</fullName>
    </submittedName>
</protein>
<reference evidence="2" key="1">
    <citation type="submission" date="2015-03" db="EMBL/GenBank/DDBJ databases">
        <authorList>
            <consortium name="Pathogen Informatics"/>
        </authorList>
    </citation>
    <scope>NUCLEOTIDE SEQUENCE [LARGE SCALE GENOMIC DNA]</scope>
    <source>
        <strain evidence="2">NCTC11134</strain>
        <plasmid evidence="2">2</plasmid>
    </source>
</reference>
<dbReference type="EMBL" id="LN868939">
    <property type="protein sequence ID" value="CRY79867.1"/>
    <property type="molecule type" value="Genomic_DNA"/>
</dbReference>
<evidence type="ECO:0000313" key="2">
    <source>
        <dbReference type="Proteomes" id="UP000057820"/>
    </source>
</evidence>
<accession>A0A0H5NWL1</accession>
<dbReference type="KEGG" id="nfr:ERS450000_03521"/>
<geneLocation type="plasmid" evidence="1">
    <name>2</name>
</geneLocation>
<gene>
    <name evidence="1" type="ORF">ERS450000_03521</name>
</gene>
<keyword evidence="1" id="KW-0614">Plasmid</keyword>
<organism evidence="1 2">
    <name type="scientific">Nocardia farcinica</name>
    <dbReference type="NCBI Taxonomy" id="37329"/>
    <lineage>
        <taxon>Bacteria</taxon>
        <taxon>Bacillati</taxon>
        <taxon>Actinomycetota</taxon>
        <taxon>Actinomycetes</taxon>
        <taxon>Mycobacteriales</taxon>
        <taxon>Nocardiaceae</taxon>
        <taxon>Nocardia</taxon>
    </lineage>
</organism>
<name>A0A0H5NWL1_NOCFR</name>
<sequence length="72" mass="7777">MGNESPVPADPDVRLAVRIGGARPVTLVYRACLTAALTFAQDNALHRYVDAVAVSPIGLGKYPRLPNERLYV</sequence>
<dbReference type="Proteomes" id="UP000057820">
    <property type="component" value="Plasmid 2"/>
</dbReference>
<dbReference type="AlphaFoldDB" id="A0A0H5NWL1"/>